<gene>
    <name evidence="1" type="ORF">BDR25DRAFT_320258</name>
</gene>
<dbReference type="EMBL" id="MU003554">
    <property type="protein sequence ID" value="KAF2463065.1"/>
    <property type="molecule type" value="Genomic_DNA"/>
</dbReference>
<dbReference type="Proteomes" id="UP000799755">
    <property type="component" value="Unassembled WGS sequence"/>
</dbReference>
<organism evidence="1 2">
    <name type="scientific">Lindgomyces ingoldianus</name>
    <dbReference type="NCBI Taxonomy" id="673940"/>
    <lineage>
        <taxon>Eukaryota</taxon>
        <taxon>Fungi</taxon>
        <taxon>Dikarya</taxon>
        <taxon>Ascomycota</taxon>
        <taxon>Pezizomycotina</taxon>
        <taxon>Dothideomycetes</taxon>
        <taxon>Pleosporomycetidae</taxon>
        <taxon>Pleosporales</taxon>
        <taxon>Lindgomycetaceae</taxon>
        <taxon>Lindgomyces</taxon>
    </lineage>
</organism>
<comment type="caution">
    <text evidence="1">The sequence shown here is derived from an EMBL/GenBank/DDBJ whole genome shotgun (WGS) entry which is preliminary data.</text>
</comment>
<evidence type="ECO:0000313" key="2">
    <source>
        <dbReference type="Proteomes" id="UP000799755"/>
    </source>
</evidence>
<reference evidence="1" key="1">
    <citation type="journal article" date="2020" name="Stud. Mycol.">
        <title>101 Dothideomycetes genomes: a test case for predicting lifestyles and emergence of pathogens.</title>
        <authorList>
            <person name="Haridas S."/>
            <person name="Albert R."/>
            <person name="Binder M."/>
            <person name="Bloem J."/>
            <person name="Labutti K."/>
            <person name="Salamov A."/>
            <person name="Andreopoulos B."/>
            <person name="Baker S."/>
            <person name="Barry K."/>
            <person name="Bills G."/>
            <person name="Bluhm B."/>
            <person name="Cannon C."/>
            <person name="Castanera R."/>
            <person name="Culley D."/>
            <person name="Daum C."/>
            <person name="Ezra D."/>
            <person name="Gonzalez J."/>
            <person name="Henrissat B."/>
            <person name="Kuo A."/>
            <person name="Liang C."/>
            <person name="Lipzen A."/>
            <person name="Lutzoni F."/>
            <person name="Magnuson J."/>
            <person name="Mondo S."/>
            <person name="Nolan M."/>
            <person name="Ohm R."/>
            <person name="Pangilinan J."/>
            <person name="Park H.-J."/>
            <person name="Ramirez L."/>
            <person name="Alfaro M."/>
            <person name="Sun H."/>
            <person name="Tritt A."/>
            <person name="Yoshinaga Y."/>
            <person name="Zwiers L.-H."/>
            <person name="Turgeon B."/>
            <person name="Goodwin S."/>
            <person name="Spatafora J."/>
            <person name="Crous P."/>
            <person name="Grigoriev I."/>
        </authorList>
    </citation>
    <scope>NUCLEOTIDE SEQUENCE</scope>
    <source>
        <strain evidence="1">ATCC 200398</strain>
    </source>
</reference>
<sequence>MTSKKIAGPVKAATKAAISQVKDSKQGDAATSFQFSLTSLDHQATKFKAARSRENKKTKDTQDRDIDCRAQERDFRKPKVTQELATSYQVAVRNSSKDGPDGLHHPGWLPSKSRSRRHMVRKVSSKIQALSTAHAGVRAGPGNDPTDQDIILLASDTVGSITQDKPTQGILEVSKPAELAEDLSQHHTSPLFSATPIHHIVELLLDPMGARNLPRFGTGLGRRYSVNDVDRREAELLLFPKDFALDTWGSGLGESAFADGSASTYTVSTSSPLPPPCDAAKGESYATEPHLEVEDLHPLGPSLYLHNTAMDPTDQYSKGQAVEMSDPIDCILKSLQSTGYYVASQVDCGLEFDKVPTSMTDPAIVYSQPSATETLAAGSRNRAAAPVLLRDPGIVSCNSTMTKSQKELTGKEQYRTSRPSETEFELFLRDKVSASLTGSLTIDGEVSAAHGSICGNTTCSTTQFELVIHDRLTQCLAPSRSAKVETLAQESNFLHA</sequence>
<name>A0ACB6Q885_9PLEO</name>
<proteinExistence type="predicted"/>
<keyword evidence="2" id="KW-1185">Reference proteome</keyword>
<evidence type="ECO:0000313" key="1">
    <source>
        <dbReference type="EMBL" id="KAF2463065.1"/>
    </source>
</evidence>
<accession>A0ACB6Q885</accession>
<protein>
    <submittedName>
        <fullName evidence="1">Uncharacterized protein</fullName>
    </submittedName>
</protein>